<evidence type="ECO:0000313" key="4">
    <source>
        <dbReference type="Proteomes" id="UP000245768"/>
    </source>
</evidence>
<feature type="compositionally biased region" description="Low complexity" evidence="1">
    <location>
        <begin position="45"/>
        <end position="67"/>
    </location>
</feature>
<protein>
    <submittedName>
        <fullName evidence="3">Uncharacterized protein</fullName>
    </submittedName>
</protein>
<dbReference type="AlphaFoldDB" id="A0A316Z2M1"/>
<dbReference type="InParanoid" id="A0A316Z2M1"/>
<evidence type="ECO:0000256" key="1">
    <source>
        <dbReference type="SAM" id="MobiDB-lite"/>
    </source>
</evidence>
<dbReference type="RefSeq" id="XP_025381631.1">
    <property type="nucleotide sequence ID" value="XM_025525517.1"/>
</dbReference>
<feature type="region of interest" description="Disordered" evidence="1">
    <location>
        <begin position="649"/>
        <end position="672"/>
    </location>
</feature>
<feature type="region of interest" description="Disordered" evidence="1">
    <location>
        <begin position="432"/>
        <end position="460"/>
    </location>
</feature>
<feature type="region of interest" description="Disordered" evidence="1">
    <location>
        <begin position="501"/>
        <end position="531"/>
    </location>
</feature>
<feature type="region of interest" description="Disordered" evidence="1">
    <location>
        <begin position="41"/>
        <end position="125"/>
    </location>
</feature>
<dbReference type="EMBL" id="KZ819634">
    <property type="protein sequence ID" value="PWN94433.1"/>
    <property type="molecule type" value="Genomic_DNA"/>
</dbReference>
<organism evidence="3 4">
    <name type="scientific">Acaromyces ingoldii</name>
    <dbReference type="NCBI Taxonomy" id="215250"/>
    <lineage>
        <taxon>Eukaryota</taxon>
        <taxon>Fungi</taxon>
        <taxon>Dikarya</taxon>
        <taxon>Basidiomycota</taxon>
        <taxon>Ustilaginomycotina</taxon>
        <taxon>Exobasidiomycetes</taxon>
        <taxon>Exobasidiales</taxon>
        <taxon>Cryptobasidiaceae</taxon>
        <taxon>Acaromyces</taxon>
    </lineage>
</organism>
<evidence type="ECO:0000256" key="2">
    <source>
        <dbReference type="SAM" id="SignalP"/>
    </source>
</evidence>
<feature type="chain" id="PRO_5016264652" evidence="2">
    <location>
        <begin position="25"/>
        <end position="701"/>
    </location>
</feature>
<sequence length="701" mass="75536">MKLCKLRLFVFLLFELSVLSFVYAIGDGDCHDVFSPACKQDGKDSNPSSLSSPTPSWPATPITFTSPSPSPSPPDDTPPDDNECYDDGDGADIGNPDDDGTANDNVDNKHLNNKRAGACTKAQRTAQRARSGQICEGYGTSATSPPIQLRSKVVSGASYAESCAAADQEGEPSFALYYKLTTPNDIDGSLIDMAGSWTHYGGSLSQANTGQCDHLVEIQWIKKRMDELADTAAARDSKTFPDKKAVWDKMCDRIRADTEQGSKIPAVALRKALNDPTNLHGIPSTVNQAKAQAVANVLRKKSIADWAVDGMNSRNYNKATSGVIAYLTDTRIVDGQNNIKAYTEIAGSIQDVLAKYFENDPIFPKDGSIDWKKQIKADHVQIIAGLQAKLPQIQDSYNTYCDNLNVADKANLKPKSEDNGCCDNKSYFEDQSSTYVQSPGSPKRQQTYNDAHQDPDYDPADPNSCCDPEFYCCPSETSKRGLGVRRSFAGSLMWLLETRQQNSDQCQKKRDKDNGAVADPTKENEKPDRDEVNKLAGPAIEALKALKSLPPPLAAAIPVLVDPTVGLLPLVPLLAVPTAHEARDKIKAPFEELVNKAFIPLAAATDDDAQAACGKTTDALKDIMKQANMKYNLRPCGVAVIVPLSSTSSSTSAPTSTSSSSAPPVQSTAPPVGRDLELAMSSFPMISVPDPKITCSNNHAG</sequence>
<feature type="signal peptide" evidence="2">
    <location>
        <begin position="1"/>
        <end position="24"/>
    </location>
</feature>
<keyword evidence="2" id="KW-0732">Signal</keyword>
<name>A0A316Z2M1_9BASI</name>
<keyword evidence="4" id="KW-1185">Reference proteome</keyword>
<gene>
    <name evidence="3" type="ORF">FA10DRAFT_49180</name>
</gene>
<accession>A0A316Z2M1</accession>
<feature type="compositionally biased region" description="Acidic residues" evidence="1">
    <location>
        <begin position="77"/>
        <end position="101"/>
    </location>
</feature>
<feature type="compositionally biased region" description="Low complexity" evidence="1">
    <location>
        <begin position="649"/>
        <end position="671"/>
    </location>
</feature>
<proteinExistence type="predicted"/>
<evidence type="ECO:0000313" key="3">
    <source>
        <dbReference type="EMBL" id="PWN94433.1"/>
    </source>
</evidence>
<dbReference type="GeneID" id="37047433"/>
<feature type="compositionally biased region" description="Polar residues" evidence="1">
    <location>
        <begin position="432"/>
        <end position="450"/>
    </location>
</feature>
<reference evidence="3 4" key="1">
    <citation type="journal article" date="2018" name="Mol. Biol. Evol.">
        <title>Broad Genomic Sampling Reveals a Smut Pathogenic Ancestry of the Fungal Clade Ustilaginomycotina.</title>
        <authorList>
            <person name="Kijpornyongpan T."/>
            <person name="Mondo S.J."/>
            <person name="Barry K."/>
            <person name="Sandor L."/>
            <person name="Lee J."/>
            <person name="Lipzen A."/>
            <person name="Pangilinan J."/>
            <person name="LaButti K."/>
            <person name="Hainaut M."/>
            <person name="Henrissat B."/>
            <person name="Grigoriev I.V."/>
            <person name="Spatafora J.W."/>
            <person name="Aime M.C."/>
        </authorList>
    </citation>
    <scope>NUCLEOTIDE SEQUENCE [LARGE SCALE GENOMIC DNA]</scope>
    <source>
        <strain evidence="3 4">MCA 4198</strain>
    </source>
</reference>
<feature type="compositionally biased region" description="Basic and acidic residues" evidence="1">
    <location>
        <begin position="506"/>
        <end position="531"/>
    </location>
</feature>
<dbReference type="Proteomes" id="UP000245768">
    <property type="component" value="Unassembled WGS sequence"/>
</dbReference>